<sequence length="408" mass="44522">MALSFSCAASLLTHPGNHGKNQQFRGKIQTLVEESGIPSISSSSPPYESLRRGNWVKLICGASFEDVIDIRNLSLVYALAGVDCIDCAADSSVVNAVNEGIEAAREIVPLRKPWVMISINDDEDLHFRKAEFDPEECPADCSRPCEMVCPANAISLKKGGVIKERCYGCGRCFPICPYDNIRGHSYIRDASSTCQLLEQDVVDAIEIHTRARHVDPFYKLWNILAESISHVKLVAVSFPDVGDSTVSAMHMMYSIMKAHLHCYNLWQLDGRPMSGDIGRGATREAIAFALHMAAVSNRPHGFLQLAGGTNSHTIDSLKKVGLFQKMSAAGYSNGRMSAANAAGLPQALIGGVAYGGYARKIVGRVLNKMQSQHGISHIEDYPEYLLEALIEATNLVGPVKCYKLPTHL</sequence>
<gene>
    <name evidence="1" type="ORF">MRB53_031937</name>
</gene>
<evidence type="ECO:0000313" key="2">
    <source>
        <dbReference type="Proteomes" id="UP001234297"/>
    </source>
</evidence>
<dbReference type="Proteomes" id="UP001234297">
    <property type="component" value="Chromosome 10"/>
</dbReference>
<reference evidence="1 2" key="1">
    <citation type="journal article" date="2022" name="Hortic Res">
        <title>A haplotype resolved chromosomal level avocado genome allows analysis of novel avocado genes.</title>
        <authorList>
            <person name="Nath O."/>
            <person name="Fletcher S.J."/>
            <person name="Hayward A."/>
            <person name="Shaw L.M."/>
            <person name="Masouleh A.K."/>
            <person name="Furtado A."/>
            <person name="Henry R.J."/>
            <person name="Mitter N."/>
        </authorList>
    </citation>
    <scope>NUCLEOTIDE SEQUENCE [LARGE SCALE GENOMIC DNA]</scope>
    <source>
        <strain evidence="2">cv. Hass</strain>
    </source>
</reference>
<dbReference type="EMBL" id="CM056818">
    <property type="protein sequence ID" value="KAJ8623408.1"/>
    <property type="molecule type" value="Genomic_DNA"/>
</dbReference>
<organism evidence="1 2">
    <name type="scientific">Persea americana</name>
    <name type="common">Avocado</name>
    <dbReference type="NCBI Taxonomy" id="3435"/>
    <lineage>
        <taxon>Eukaryota</taxon>
        <taxon>Viridiplantae</taxon>
        <taxon>Streptophyta</taxon>
        <taxon>Embryophyta</taxon>
        <taxon>Tracheophyta</taxon>
        <taxon>Spermatophyta</taxon>
        <taxon>Magnoliopsida</taxon>
        <taxon>Magnoliidae</taxon>
        <taxon>Laurales</taxon>
        <taxon>Lauraceae</taxon>
        <taxon>Persea</taxon>
    </lineage>
</organism>
<keyword evidence="2" id="KW-1185">Reference proteome</keyword>
<proteinExistence type="predicted"/>
<evidence type="ECO:0000313" key="1">
    <source>
        <dbReference type="EMBL" id="KAJ8623408.1"/>
    </source>
</evidence>
<comment type="caution">
    <text evidence="1">The sequence shown here is derived from an EMBL/GenBank/DDBJ whole genome shotgun (WGS) entry which is preliminary data.</text>
</comment>
<protein>
    <submittedName>
        <fullName evidence="1">Uncharacterized protein</fullName>
    </submittedName>
</protein>
<name>A0ACC2KQI6_PERAE</name>
<accession>A0ACC2KQI6</accession>